<evidence type="ECO:0000313" key="10">
    <source>
        <dbReference type="Proteomes" id="UP000180175"/>
    </source>
</evidence>
<dbReference type="GO" id="GO:0002098">
    <property type="term" value="P:tRNA wobble uridine modification"/>
    <property type="evidence" value="ECO:0007669"/>
    <property type="project" value="TreeGrafter"/>
</dbReference>
<dbReference type="RefSeq" id="WP_071316616.1">
    <property type="nucleotide sequence ID" value="NZ_CP063356.2"/>
</dbReference>
<dbReference type="InterPro" id="IPR005225">
    <property type="entry name" value="Small_GTP-bd"/>
</dbReference>
<dbReference type="PANTHER" id="PTHR42714">
    <property type="entry name" value="TRNA MODIFICATION GTPASE GTPBP3"/>
    <property type="match status" value="1"/>
</dbReference>
<feature type="domain" description="G" evidence="7">
    <location>
        <begin position="38"/>
        <end position="146"/>
    </location>
</feature>
<gene>
    <name evidence="9" type="ORF">AWH56_018925</name>
    <name evidence="8" type="ORF">AWH56_07850</name>
</gene>
<reference evidence="8 10" key="1">
    <citation type="submission" date="2016-10" db="EMBL/GenBank/DDBJ databases">
        <title>Draft genome sequences of four alkaliphilic bacteria belonging to the Anaerobacillus genus.</title>
        <authorList>
            <person name="Bassil N.M."/>
            <person name="Lloyd J.R."/>
        </authorList>
    </citation>
    <scope>NUCLEOTIDE SEQUENCE [LARGE SCALE GENOMIC DNA]</scope>
    <source>
        <strain evidence="8 10">NB2006</strain>
    </source>
</reference>
<sequence>MSEEKNFFDEEQLEKDFEEAFRKTNAELDELFKQKLVISLLGDVNVGKSSTINALTGKKLSEVGAYAGLTTEVKPYYYSENVIIADTPGLADINQEVSNQAEDFVHEDADIIMFFFNAAVGPTKHMIDTYNKVKKLNKPIITVLNKIDIWYEDGILEDKDAYETVISQIKKETGQKVIPISAKKYINVEELNNEIISILESSGKDLFFLKVSKYKENKVKGWINGAAVSAFGIGVIPVPTADIIPLTSLQVALALKIAYIYNCKVSKNDVMSLIGSTITGSLGKQLFKYGVQLLKGLGWAGGRLGTGATATLGGTVAASITYGFGWTCNAYYKSGMNIDLGHLGEIYTQSYKEYFKNNQSVPSTV</sequence>
<dbReference type="KEGG" id="aia:AWH56_018925"/>
<keyword evidence="4" id="KW-1133">Transmembrane helix</keyword>
<dbReference type="Pfam" id="PF05128">
    <property type="entry name" value="DUF697"/>
    <property type="match status" value="1"/>
</dbReference>
<dbReference type="EMBL" id="LQXD01000070">
    <property type="protein sequence ID" value="OIJ20554.1"/>
    <property type="molecule type" value="Genomic_DNA"/>
</dbReference>
<keyword evidence="2" id="KW-0812">Transmembrane</keyword>
<dbReference type="InterPro" id="IPR021147">
    <property type="entry name" value="DUF697"/>
</dbReference>
<evidence type="ECO:0000313" key="8">
    <source>
        <dbReference type="EMBL" id="OIJ20554.1"/>
    </source>
</evidence>
<dbReference type="GO" id="GO:0016020">
    <property type="term" value="C:membrane"/>
    <property type="evidence" value="ECO:0007669"/>
    <property type="project" value="UniProtKB-SubCell"/>
</dbReference>
<proteinExistence type="predicted"/>
<keyword evidence="3" id="KW-0547">Nucleotide-binding</keyword>
<dbReference type="Pfam" id="PF01926">
    <property type="entry name" value="MMR_HSR1"/>
    <property type="match status" value="1"/>
</dbReference>
<protein>
    <submittedName>
        <fullName evidence="9">50S ribosome-binding GTPase</fullName>
    </submittedName>
</protein>
<dbReference type="PANTHER" id="PTHR42714:SF6">
    <property type="entry name" value="TRANSLATION INITIATION FACTOR IF-2"/>
    <property type="match status" value="1"/>
</dbReference>
<reference evidence="9 10" key="3">
    <citation type="journal article" date="2019" name="Int. J. Syst. Evol. Microbiol.">
        <title>Anaerobacillus isosaccharinicus sp. nov., an alkaliphilic bacterium which degrades isosaccharinic acid.</title>
        <authorList>
            <person name="Bassil N.M."/>
            <person name="Lloyd J.R."/>
        </authorList>
    </citation>
    <scope>NUCLEOTIDE SEQUENCE [LARGE SCALE GENOMIC DNA]</scope>
    <source>
        <strain evidence="9 10">NB2006</strain>
    </source>
</reference>
<dbReference type="EMBL" id="CP063356">
    <property type="protein sequence ID" value="QOY34780.1"/>
    <property type="molecule type" value="Genomic_DNA"/>
</dbReference>
<dbReference type="GO" id="GO:0005737">
    <property type="term" value="C:cytoplasm"/>
    <property type="evidence" value="ECO:0007669"/>
    <property type="project" value="TreeGrafter"/>
</dbReference>
<evidence type="ECO:0000256" key="3">
    <source>
        <dbReference type="ARBA" id="ARBA00022741"/>
    </source>
</evidence>
<accession>A0A1S2M7C2</accession>
<reference evidence="9 10" key="2">
    <citation type="journal article" date="2017" name="Genome Announc.">
        <title>Draft Genome Sequences of Four Alkaliphilic Bacteria Belonging to the Anaerobacillus Genus.</title>
        <authorList>
            <person name="Bassil N.M."/>
            <person name="Lloyd J.R."/>
        </authorList>
    </citation>
    <scope>NUCLEOTIDE SEQUENCE [LARGE SCALE GENOMIC DNA]</scope>
    <source>
        <strain evidence="9 10">NB2006</strain>
    </source>
</reference>
<keyword evidence="6" id="KW-0472">Membrane</keyword>
<dbReference type="SUPFAM" id="SSF52540">
    <property type="entry name" value="P-loop containing nucleoside triphosphate hydrolases"/>
    <property type="match status" value="1"/>
</dbReference>
<evidence type="ECO:0000259" key="7">
    <source>
        <dbReference type="Pfam" id="PF01926"/>
    </source>
</evidence>
<organism evidence="8 10">
    <name type="scientific">Anaerobacillus isosaccharinicus</name>
    <dbReference type="NCBI Taxonomy" id="1532552"/>
    <lineage>
        <taxon>Bacteria</taxon>
        <taxon>Bacillati</taxon>
        <taxon>Bacillota</taxon>
        <taxon>Bacilli</taxon>
        <taxon>Bacillales</taxon>
        <taxon>Bacillaceae</taxon>
        <taxon>Anaerobacillus</taxon>
    </lineage>
</organism>
<evidence type="ECO:0000256" key="4">
    <source>
        <dbReference type="ARBA" id="ARBA00022989"/>
    </source>
</evidence>
<keyword evidence="10" id="KW-1185">Reference proteome</keyword>
<evidence type="ECO:0000313" key="9">
    <source>
        <dbReference type="EMBL" id="QOY34780.1"/>
    </source>
</evidence>
<dbReference type="NCBIfam" id="TIGR00231">
    <property type="entry name" value="small_GTP"/>
    <property type="match status" value="1"/>
</dbReference>
<keyword evidence="5" id="KW-0342">GTP-binding</keyword>
<reference evidence="9" key="4">
    <citation type="submission" date="2020-10" db="EMBL/GenBank/DDBJ databases">
        <authorList>
            <person name="Bassil N.M."/>
            <person name="Lloyd J.R."/>
        </authorList>
    </citation>
    <scope>NUCLEOTIDE SEQUENCE</scope>
    <source>
        <strain evidence="9">NB2006</strain>
    </source>
</reference>
<dbReference type="OrthoDB" id="2449499at2"/>
<dbReference type="InterPro" id="IPR006073">
    <property type="entry name" value="GTP-bd"/>
</dbReference>
<comment type="subcellular location">
    <subcellularLocation>
        <location evidence="1">Membrane</location>
        <topology evidence="1">Multi-pass membrane protein</topology>
    </subcellularLocation>
</comment>
<name>A0A1S2M7C2_9BACI</name>
<evidence type="ECO:0000256" key="5">
    <source>
        <dbReference type="ARBA" id="ARBA00023134"/>
    </source>
</evidence>
<evidence type="ECO:0000256" key="2">
    <source>
        <dbReference type="ARBA" id="ARBA00022692"/>
    </source>
</evidence>
<dbReference type="CDD" id="cd00880">
    <property type="entry name" value="Era_like"/>
    <property type="match status" value="1"/>
</dbReference>
<dbReference type="Gene3D" id="3.40.50.300">
    <property type="entry name" value="P-loop containing nucleotide triphosphate hydrolases"/>
    <property type="match status" value="1"/>
</dbReference>
<dbReference type="Proteomes" id="UP000180175">
    <property type="component" value="Chromosome"/>
</dbReference>
<dbReference type="GO" id="GO:0005525">
    <property type="term" value="F:GTP binding"/>
    <property type="evidence" value="ECO:0007669"/>
    <property type="project" value="UniProtKB-KW"/>
</dbReference>
<dbReference type="GO" id="GO:0030488">
    <property type="term" value="P:tRNA methylation"/>
    <property type="evidence" value="ECO:0007669"/>
    <property type="project" value="TreeGrafter"/>
</dbReference>
<evidence type="ECO:0000256" key="6">
    <source>
        <dbReference type="ARBA" id="ARBA00023136"/>
    </source>
</evidence>
<evidence type="ECO:0000256" key="1">
    <source>
        <dbReference type="ARBA" id="ARBA00004141"/>
    </source>
</evidence>
<dbReference type="AlphaFoldDB" id="A0A1S2M7C2"/>
<dbReference type="InterPro" id="IPR027417">
    <property type="entry name" value="P-loop_NTPase"/>
</dbReference>